<evidence type="ECO:0000313" key="1">
    <source>
        <dbReference type="EMBL" id="NLW36326.1"/>
    </source>
</evidence>
<dbReference type="Proteomes" id="UP000777265">
    <property type="component" value="Unassembled WGS sequence"/>
</dbReference>
<protein>
    <submittedName>
        <fullName evidence="1">Uncharacterized protein</fullName>
    </submittedName>
</protein>
<comment type="caution">
    <text evidence="1">The sequence shown here is derived from an EMBL/GenBank/DDBJ whole genome shotgun (WGS) entry which is preliminary data.</text>
</comment>
<reference evidence="1" key="1">
    <citation type="journal article" date="2020" name="Biotechnol. Biofuels">
        <title>New insights from the biogas microbiome by comprehensive genome-resolved metagenomics of nearly 1600 species originating from multiple anaerobic digesters.</title>
        <authorList>
            <person name="Campanaro S."/>
            <person name="Treu L."/>
            <person name="Rodriguez-R L.M."/>
            <person name="Kovalovszki A."/>
            <person name="Ziels R.M."/>
            <person name="Maus I."/>
            <person name="Zhu X."/>
            <person name="Kougias P.G."/>
            <person name="Basile A."/>
            <person name="Luo G."/>
            <person name="Schluter A."/>
            <person name="Konstantinidis K.T."/>
            <person name="Angelidaki I."/>
        </authorList>
    </citation>
    <scope>NUCLEOTIDE SEQUENCE</scope>
    <source>
        <strain evidence="1">AS06rmzACSIP_7</strain>
    </source>
</reference>
<gene>
    <name evidence="1" type="ORF">GXY80_12760</name>
</gene>
<reference evidence="1" key="2">
    <citation type="submission" date="2020-01" db="EMBL/GenBank/DDBJ databases">
        <authorList>
            <person name="Campanaro S."/>
        </authorList>
    </citation>
    <scope>NUCLEOTIDE SEQUENCE</scope>
    <source>
        <strain evidence="1">AS06rmzACSIP_7</strain>
    </source>
</reference>
<name>A0A971M709_9BACT</name>
<dbReference type="EMBL" id="JAAYEE010000235">
    <property type="protein sequence ID" value="NLW36326.1"/>
    <property type="molecule type" value="Genomic_DNA"/>
</dbReference>
<organism evidence="1 2">
    <name type="scientific">Syntrophorhabdus aromaticivorans</name>
    <dbReference type="NCBI Taxonomy" id="328301"/>
    <lineage>
        <taxon>Bacteria</taxon>
        <taxon>Pseudomonadati</taxon>
        <taxon>Thermodesulfobacteriota</taxon>
        <taxon>Syntrophorhabdia</taxon>
        <taxon>Syntrophorhabdales</taxon>
        <taxon>Syntrophorhabdaceae</taxon>
        <taxon>Syntrophorhabdus</taxon>
    </lineage>
</organism>
<dbReference type="AlphaFoldDB" id="A0A971M709"/>
<evidence type="ECO:0000313" key="2">
    <source>
        <dbReference type="Proteomes" id="UP000777265"/>
    </source>
</evidence>
<proteinExistence type="predicted"/>
<sequence length="117" mass="13151">MDILSIDIGTVSVKYARMRDNGATVSRGEHPYNRGGRENLSFVLAEVKDREMTGMRAAKAVTSRDIIEKIFTILTMPTGKIKEAIERSVSNVMRRNLDVPKEAVFYRHNDPSKKPGV</sequence>
<accession>A0A971M709</accession>